<dbReference type="PANTHER" id="PTHR47534:SF3">
    <property type="entry name" value="ALCOHOL DEHYDROGENASE-LIKE C-TERMINAL DOMAIN-CONTAINING PROTEIN"/>
    <property type="match status" value="1"/>
</dbReference>
<gene>
    <name evidence="2" type="ORF">BT63DRAFT_425902</name>
</gene>
<dbReference type="EMBL" id="MU004236">
    <property type="protein sequence ID" value="KAF2668603.1"/>
    <property type="molecule type" value="Genomic_DNA"/>
</dbReference>
<dbReference type="InterPro" id="IPR002347">
    <property type="entry name" value="SDR_fam"/>
</dbReference>
<dbReference type="AlphaFoldDB" id="A0A6A6UBA2"/>
<sequence length="355" mass="38776">MVKLDVVHQFNTNLANSQPLVAVLAGATAGIGEATVRSLAEAHGTHGKGLRVYFVGRNSKAAQQIIADCKGICPNGEFIFVRASDLALLKEVDRVCEGILKAEQTVANDGKAKIDLLVLSQGMLSFDPRKDTPEGLDEIMSLSYYSRMRFIIQLLPLLLESTIGHVVSVFNPKLEGKVILDDLSLREPKNFAFKIGASHLVHLHTFFFENLAQRHARKLSLIHLFPGLVLTNAAYNGNLPTWMKMLWRYVVAPLSGWRAVPKAECGARILFLTSPKYPARSMNAGGDAHTVDDLEVATSSDGIVGGGAYRIDLDGETIATGEAYETAKAAGMYDLVYEHTMKAFKEIEAGRAFKD</sequence>
<accession>A0A6A6UBA2</accession>
<dbReference type="SUPFAM" id="SSF51735">
    <property type="entry name" value="NAD(P)-binding Rossmann-fold domains"/>
    <property type="match status" value="1"/>
</dbReference>
<dbReference type="InterPro" id="IPR036291">
    <property type="entry name" value="NAD(P)-bd_dom_sf"/>
</dbReference>
<dbReference type="PANTHER" id="PTHR47534">
    <property type="entry name" value="YALI0E05731P"/>
    <property type="match status" value="1"/>
</dbReference>
<keyword evidence="3" id="KW-1185">Reference proteome</keyword>
<evidence type="ECO:0008006" key="4">
    <source>
        <dbReference type="Google" id="ProtNLM"/>
    </source>
</evidence>
<dbReference type="OrthoDB" id="2898509at2759"/>
<dbReference type="Pfam" id="PF00106">
    <property type="entry name" value="adh_short"/>
    <property type="match status" value="1"/>
</dbReference>
<name>A0A6A6UBA2_9PEZI</name>
<organism evidence="2 3">
    <name type="scientific">Microthyrium microscopicum</name>
    <dbReference type="NCBI Taxonomy" id="703497"/>
    <lineage>
        <taxon>Eukaryota</taxon>
        <taxon>Fungi</taxon>
        <taxon>Dikarya</taxon>
        <taxon>Ascomycota</taxon>
        <taxon>Pezizomycotina</taxon>
        <taxon>Dothideomycetes</taxon>
        <taxon>Dothideomycetes incertae sedis</taxon>
        <taxon>Microthyriales</taxon>
        <taxon>Microthyriaceae</taxon>
        <taxon>Microthyrium</taxon>
    </lineage>
</organism>
<reference evidence="2" key="1">
    <citation type="journal article" date="2020" name="Stud. Mycol.">
        <title>101 Dothideomycetes genomes: a test case for predicting lifestyles and emergence of pathogens.</title>
        <authorList>
            <person name="Haridas S."/>
            <person name="Albert R."/>
            <person name="Binder M."/>
            <person name="Bloem J."/>
            <person name="Labutti K."/>
            <person name="Salamov A."/>
            <person name="Andreopoulos B."/>
            <person name="Baker S."/>
            <person name="Barry K."/>
            <person name="Bills G."/>
            <person name="Bluhm B."/>
            <person name="Cannon C."/>
            <person name="Castanera R."/>
            <person name="Culley D."/>
            <person name="Daum C."/>
            <person name="Ezra D."/>
            <person name="Gonzalez J."/>
            <person name="Henrissat B."/>
            <person name="Kuo A."/>
            <person name="Liang C."/>
            <person name="Lipzen A."/>
            <person name="Lutzoni F."/>
            <person name="Magnuson J."/>
            <person name="Mondo S."/>
            <person name="Nolan M."/>
            <person name="Ohm R."/>
            <person name="Pangilinan J."/>
            <person name="Park H.-J."/>
            <person name="Ramirez L."/>
            <person name="Alfaro M."/>
            <person name="Sun H."/>
            <person name="Tritt A."/>
            <person name="Yoshinaga Y."/>
            <person name="Zwiers L.-H."/>
            <person name="Turgeon B."/>
            <person name="Goodwin S."/>
            <person name="Spatafora J."/>
            <person name="Crous P."/>
            <person name="Grigoriev I."/>
        </authorList>
    </citation>
    <scope>NUCLEOTIDE SEQUENCE</scope>
    <source>
        <strain evidence="2">CBS 115976</strain>
    </source>
</reference>
<evidence type="ECO:0000256" key="1">
    <source>
        <dbReference type="ARBA" id="ARBA00023002"/>
    </source>
</evidence>
<dbReference type="Gene3D" id="3.40.50.720">
    <property type="entry name" value="NAD(P)-binding Rossmann-like Domain"/>
    <property type="match status" value="1"/>
</dbReference>
<dbReference type="InterPro" id="IPR052228">
    <property type="entry name" value="Sec_Metab_Biosynth_Oxidored"/>
</dbReference>
<evidence type="ECO:0000313" key="3">
    <source>
        <dbReference type="Proteomes" id="UP000799302"/>
    </source>
</evidence>
<dbReference type="Proteomes" id="UP000799302">
    <property type="component" value="Unassembled WGS sequence"/>
</dbReference>
<proteinExistence type="predicted"/>
<evidence type="ECO:0000313" key="2">
    <source>
        <dbReference type="EMBL" id="KAF2668603.1"/>
    </source>
</evidence>
<dbReference type="GO" id="GO:0016491">
    <property type="term" value="F:oxidoreductase activity"/>
    <property type="evidence" value="ECO:0007669"/>
    <property type="project" value="UniProtKB-KW"/>
</dbReference>
<protein>
    <recommendedName>
        <fullName evidence="4">NAD(P)-binding protein</fullName>
    </recommendedName>
</protein>
<keyword evidence="1" id="KW-0560">Oxidoreductase</keyword>